<dbReference type="EMBL" id="JAPQKQ010000005">
    <property type="protein sequence ID" value="KAJ5196754.1"/>
    <property type="molecule type" value="Genomic_DNA"/>
</dbReference>
<protein>
    <recommendedName>
        <fullName evidence="5">Amidohydrolase-related domain-containing protein</fullName>
    </recommendedName>
</protein>
<keyword evidence="2" id="KW-0479">Metal-binding</keyword>
<keyword evidence="7" id="KW-1185">Reference proteome</keyword>
<feature type="domain" description="Amidohydrolase-related" evidence="5">
    <location>
        <begin position="61"/>
        <end position="418"/>
    </location>
</feature>
<comment type="cofactor">
    <cofactor evidence="1">
        <name>Zn(2+)</name>
        <dbReference type="ChEBI" id="CHEBI:29105"/>
    </cofactor>
</comment>
<evidence type="ECO:0000256" key="2">
    <source>
        <dbReference type="ARBA" id="ARBA00022723"/>
    </source>
</evidence>
<dbReference type="OrthoDB" id="194468at2759"/>
<reference evidence="6" key="2">
    <citation type="journal article" date="2023" name="IMA Fungus">
        <title>Comparative genomic study of the Penicillium genus elucidates a diverse pangenome and 15 lateral gene transfer events.</title>
        <authorList>
            <person name="Petersen C."/>
            <person name="Sorensen T."/>
            <person name="Nielsen M.R."/>
            <person name="Sondergaard T.E."/>
            <person name="Sorensen J.L."/>
            <person name="Fitzpatrick D.A."/>
            <person name="Frisvad J.C."/>
            <person name="Nielsen K.L."/>
        </authorList>
    </citation>
    <scope>NUCLEOTIDE SEQUENCE</scope>
    <source>
        <strain evidence="6">IBT 20477</strain>
    </source>
</reference>
<keyword evidence="4" id="KW-0862">Zinc</keyword>
<evidence type="ECO:0000313" key="6">
    <source>
        <dbReference type="EMBL" id="KAJ5196754.1"/>
    </source>
</evidence>
<evidence type="ECO:0000256" key="1">
    <source>
        <dbReference type="ARBA" id="ARBA00001947"/>
    </source>
</evidence>
<name>A0A9W9JGZ3_9EURO</name>
<dbReference type="Proteomes" id="UP001150942">
    <property type="component" value="Unassembled WGS sequence"/>
</dbReference>
<dbReference type="SUPFAM" id="SSF51556">
    <property type="entry name" value="Metallo-dependent hydrolases"/>
    <property type="match status" value="1"/>
</dbReference>
<keyword evidence="3" id="KW-0378">Hydrolase</keyword>
<dbReference type="Gene3D" id="2.30.40.10">
    <property type="entry name" value="Urease, subunit C, domain 1"/>
    <property type="match status" value="1"/>
</dbReference>
<sequence>MSATVLKDGTLLTFDDSTQAVRVLRRASVLIIDDCIAAIAESFDELHTPPDADIINVEGKIVSPGFVNTHVHMWQSVYRSIGPDIVLAQYFDWLSQMSANATNAFTPDDIYISCLEGYLEGLNAGVTTYLEHAYNNWSRDVVEPGFDAAVDSGARIWWCYDVAPRDDFTTEELWQLLGRLTSKATQSHVKLGLSLDGIAGSCLTGSEEELTHLRQMINQLKLEALTMHHMGGPWPQGNTAPTLLCARGLQHMGIPIVLSHAPFLTDEDMHALRQHDLFISITPESECHYGHGQKTGHMISDQASLGVDTNWIFSGDILSQSRLWLQTVRSRNYQKTLDSGILPNKNPMAVERAFLIATRQGGRALRRSDIGVLQVGAKADLVVFNGDSPNMLGWRNPVAAVMLHAHPGDIEHVLVDGRFRKRDFQLVNATLSWSEIRTRFLEASRRIQPQVEAPTPLPDKLWGITDMADVDIAFDILVWDPWIVMSSVKTKPTI</sequence>
<dbReference type="PANTHER" id="PTHR11271">
    <property type="entry name" value="GUANINE DEAMINASE"/>
    <property type="match status" value="1"/>
</dbReference>
<dbReference type="PANTHER" id="PTHR11271:SF37">
    <property type="entry name" value="FAMILY PROTEIN, PUTATIVE (AFU_ORTHOLOGUE AFUA_4G00460)-RELATED"/>
    <property type="match status" value="1"/>
</dbReference>
<dbReference type="Gene3D" id="3.20.20.140">
    <property type="entry name" value="Metal-dependent hydrolases"/>
    <property type="match status" value="1"/>
</dbReference>
<dbReference type="AlphaFoldDB" id="A0A9W9JGZ3"/>
<reference evidence="6" key="1">
    <citation type="submission" date="2022-11" db="EMBL/GenBank/DDBJ databases">
        <authorList>
            <person name="Petersen C."/>
        </authorList>
    </citation>
    <scope>NUCLEOTIDE SEQUENCE</scope>
    <source>
        <strain evidence="6">IBT 20477</strain>
    </source>
</reference>
<gene>
    <name evidence="6" type="ORF">N7449_007233</name>
</gene>
<organism evidence="6 7">
    <name type="scientific">Penicillium cf. viridicatum</name>
    <dbReference type="NCBI Taxonomy" id="2972119"/>
    <lineage>
        <taxon>Eukaryota</taxon>
        <taxon>Fungi</taxon>
        <taxon>Dikarya</taxon>
        <taxon>Ascomycota</taxon>
        <taxon>Pezizomycotina</taxon>
        <taxon>Eurotiomycetes</taxon>
        <taxon>Eurotiomycetidae</taxon>
        <taxon>Eurotiales</taxon>
        <taxon>Aspergillaceae</taxon>
        <taxon>Penicillium</taxon>
    </lineage>
</organism>
<dbReference type="GO" id="GO:0019239">
    <property type="term" value="F:deaminase activity"/>
    <property type="evidence" value="ECO:0007669"/>
    <property type="project" value="TreeGrafter"/>
</dbReference>
<evidence type="ECO:0000313" key="7">
    <source>
        <dbReference type="Proteomes" id="UP001150942"/>
    </source>
</evidence>
<dbReference type="InterPro" id="IPR011059">
    <property type="entry name" value="Metal-dep_hydrolase_composite"/>
</dbReference>
<dbReference type="InterPro" id="IPR006680">
    <property type="entry name" value="Amidohydro-rel"/>
</dbReference>
<evidence type="ECO:0000256" key="4">
    <source>
        <dbReference type="ARBA" id="ARBA00022833"/>
    </source>
</evidence>
<comment type="caution">
    <text evidence="6">The sequence shown here is derived from an EMBL/GenBank/DDBJ whole genome shotgun (WGS) entry which is preliminary data.</text>
</comment>
<accession>A0A9W9JGZ3</accession>
<evidence type="ECO:0000256" key="3">
    <source>
        <dbReference type="ARBA" id="ARBA00022801"/>
    </source>
</evidence>
<proteinExistence type="predicted"/>
<dbReference type="GO" id="GO:0046872">
    <property type="term" value="F:metal ion binding"/>
    <property type="evidence" value="ECO:0007669"/>
    <property type="project" value="UniProtKB-KW"/>
</dbReference>
<evidence type="ECO:0000259" key="5">
    <source>
        <dbReference type="Pfam" id="PF01979"/>
    </source>
</evidence>
<dbReference type="InterPro" id="IPR032466">
    <property type="entry name" value="Metal_Hydrolase"/>
</dbReference>
<dbReference type="GO" id="GO:0005829">
    <property type="term" value="C:cytosol"/>
    <property type="evidence" value="ECO:0007669"/>
    <property type="project" value="TreeGrafter"/>
</dbReference>
<dbReference type="SUPFAM" id="SSF51338">
    <property type="entry name" value="Composite domain of metallo-dependent hydrolases"/>
    <property type="match status" value="2"/>
</dbReference>
<dbReference type="Pfam" id="PF01979">
    <property type="entry name" value="Amidohydro_1"/>
    <property type="match status" value="1"/>
</dbReference>
<dbReference type="InterPro" id="IPR051607">
    <property type="entry name" value="Metallo-dep_hydrolases"/>
</dbReference>